<sequence>MKYNPQIHDRNSIRLRGYDYSSVGFYFVTICTYKRQCLFGEIVNEEMVLNEYGKIVAEEWIESSEIRQYIQNNPQSWNKDQSHPNIQSKW</sequence>
<dbReference type="RefSeq" id="WP_185567174.1">
    <property type="nucleotide sequence ID" value="NZ_JACJTC010000020.1"/>
</dbReference>
<organism evidence="1 2">
    <name type="scientific">Nostoc punctiforme FACHB-252</name>
    <dbReference type="NCBI Taxonomy" id="1357509"/>
    <lineage>
        <taxon>Bacteria</taxon>
        <taxon>Bacillati</taxon>
        <taxon>Cyanobacteriota</taxon>
        <taxon>Cyanophyceae</taxon>
        <taxon>Nostocales</taxon>
        <taxon>Nostocaceae</taxon>
        <taxon>Nostoc</taxon>
    </lineage>
</organism>
<comment type="caution">
    <text evidence="1">The sequence shown here is derived from an EMBL/GenBank/DDBJ whole genome shotgun (WGS) entry which is preliminary data.</text>
</comment>
<keyword evidence="2" id="KW-1185">Reference proteome</keyword>
<accession>A0ABR8HFP7</accession>
<gene>
    <name evidence="1" type="ORF">H6G94_25640</name>
</gene>
<dbReference type="EMBL" id="JACJTC010000020">
    <property type="protein sequence ID" value="MBD2614614.1"/>
    <property type="molecule type" value="Genomic_DNA"/>
</dbReference>
<dbReference type="InterPro" id="IPR036515">
    <property type="entry name" value="Transposase_17_sf"/>
</dbReference>
<evidence type="ECO:0000313" key="2">
    <source>
        <dbReference type="Proteomes" id="UP000606396"/>
    </source>
</evidence>
<protein>
    <recommendedName>
        <fullName evidence="3">Transposase</fullName>
    </recommendedName>
</protein>
<dbReference type="Proteomes" id="UP000606396">
    <property type="component" value="Unassembled WGS sequence"/>
</dbReference>
<evidence type="ECO:0000313" key="1">
    <source>
        <dbReference type="EMBL" id="MBD2614614.1"/>
    </source>
</evidence>
<evidence type="ECO:0008006" key="3">
    <source>
        <dbReference type="Google" id="ProtNLM"/>
    </source>
</evidence>
<proteinExistence type="predicted"/>
<name>A0ABR8HFP7_NOSPU</name>
<dbReference type="Gene3D" id="3.30.70.1290">
    <property type="entry name" value="Transposase IS200-like"/>
    <property type="match status" value="1"/>
</dbReference>
<reference evidence="1 2" key="1">
    <citation type="journal article" date="2020" name="ISME J.">
        <title>Comparative genomics reveals insights into cyanobacterial evolution and habitat adaptation.</title>
        <authorList>
            <person name="Chen M.Y."/>
            <person name="Teng W.K."/>
            <person name="Zhao L."/>
            <person name="Hu C.X."/>
            <person name="Zhou Y.K."/>
            <person name="Han B.P."/>
            <person name="Song L.R."/>
            <person name="Shu W.S."/>
        </authorList>
    </citation>
    <scope>NUCLEOTIDE SEQUENCE [LARGE SCALE GENOMIC DNA]</scope>
    <source>
        <strain evidence="1 2">FACHB-252</strain>
    </source>
</reference>